<feature type="chain" id="PRO_5041675927" evidence="1">
    <location>
        <begin position="25"/>
        <end position="274"/>
    </location>
</feature>
<evidence type="ECO:0000256" key="1">
    <source>
        <dbReference type="SAM" id="SignalP"/>
    </source>
</evidence>
<sequence>MATHHSWSFGKIAITRLMAILSYATMESATRRSWSSDEVTISSPLRSDYSRDLITTGGMPSDEDDDKKRLVTATSQTRFRNGSRDQVSGSESGFRIRFMAEVGFRDRCLILESRQDRVSRSGSDFGIRVGVEVGVRFRDGGQVEFQDRGRGWVLELGSDFRTGVRISKRGQRRVTGRGSGLSFKSGSGFGTGSGSDIGIGVGVGYRDLGRISRQGSGSSLGWGLDLGFETRVKVGFQDGVRGQESRLGSDFKTRVEVEFSGWGSELGFRIRVGF</sequence>
<dbReference type="AlphaFoldDB" id="A0AA88J6E6"/>
<organism evidence="2 3">
    <name type="scientific">Ficus carica</name>
    <name type="common">Common fig</name>
    <dbReference type="NCBI Taxonomy" id="3494"/>
    <lineage>
        <taxon>Eukaryota</taxon>
        <taxon>Viridiplantae</taxon>
        <taxon>Streptophyta</taxon>
        <taxon>Embryophyta</taxon>
        <taxon>Tracheophyta</taxon>
        <taxon>Spermatophyta</taxon>
        <taxon>Magnoliopsida</taxon>
        <taxon>eudicotyledons</taxon>
        <taxon>Gunneridae</taxon>
        <taxon>Pentapetalae</taxon>
        <taxon>rosids</taxon>
        <taxon>fabids</taxon>
        <taxon>Rosales</taxon>
        <taxon>Moraceae</taxon>
        <taxon>Ficeae</taxon>
        <taxon>Ficus</taxon>
    </lineage>
</organism>
<evidence type="ECO:0000313" key="3">
    <source>
        <dbReference type="Proteomes" id="UP001187192"/>
    </source>
</evidence>
<dbReference type="Proteomes" id="UP001187192">
    <property type="component" value="Unassembled WGS sequence"/>
</dbReference>
<feature type="signal peptide" evidence="1">
    <location>
        <begin position="1"/>
        <end position="24"/>
    </location>
</feature>
<keyword evidence="3" id="KW-1185">Reference proteome</keyword>
<name>A0AA88J6E6_FICCA</name>
<keyword evidence="1" id="KW-0732">Signal</keyword>
<evidence type="ECO:0000313" key="2">
    <source>
        <dbReference type="EMBL" id="GMN63799.1"/>
    </source>
</evidence>
<comment type="caution">
    <text evidence="2">The sequence shown here is derived from an EMBL/GenBank/DDBJ whole genome shotgun (WGS) entry which is preliminary data.</text>
</comment>
<reference evidence="2" key="1">
    <citation type="submission" date="2023-07" db="EMBL/GenBank/DDBJ databases">
        <title>draft genome sequence of fig (Ficus carica).</title>
        <authorList>
            <person name="Takahashi T."/>
            <person name="Nishimura K."/>
        </authorList>
    </citation>
    <scope>NUCLEOTIDE SEQUENCE</scope>
</reference>
<dbReference type="EMBL" id="BTGU01000160">
    <property type="protein sequence ID" value="GMN63799.1"/>
    <property type="molecule type" value="Genomic_DNA"/>
</dbReference>
<proteinExistence type="predicted"/>
<accession>A0AA88J6E6</accession>
<protein>
    <submittedName>
        <fullName evidence="2">Uncharacterized protein</fullName>
    </submittedName>
</protein>
<gene>
    <name evidence="2" type="ORF">TIFTF001_032877</name>
</gene>